<reference evidence="1" key="1">
    <citation type="submission" date="2020-06" db="EMBL/GenBank/DDBJ databases">
        <title>A novel thermopfilic bacterium from Erzurum, Turkey.</title>
        <authorList>
            <person name="Adiguzel A."/>
            <person name="Ay H."/>
            <person name="Baltaci M.O."/>
        </authorList>
    </citation>
    <scope>NUCLEOTIDE SEQUENCE</scope>
    <source>
        <strain evidence="1">P2</strain>
    </source>
</reference>
<dbReference type="GO" id="GO:0003677">
    <property type="term" value="F:DNA binding"/>
    <property type="evidence" value="ECO:0007669"/>
    <property type="project" value="UniProtKB-KW"/>
</dbReference>
<name>A0A8J8GGM7_9BACI</name>
<evidence type="ECO:0000313" key="1">
    <source>
        <dbReference type="EMBL" id="NSL53297.1"/>
    </source>
</evidence>
<proteinExistence type="predicted"/>
<keyword evidence="1" id="KW-0238">DNA-binding</keyword>
<protein>
    <submittedName>
        <fullName evidence="1">DNA-binding protein</fullName>
    </submittedName>
</protein>
<dbReference type="AlphaFoldDB" id="A0A8J8GGM7"/>
<keyword evidence="2" id="KW-1185">Reference proteome</keyword>
<evidence type="ECO:0000313" key="2">
    <source>
        <dbReference type="Proteomes" id="UP000625804"/>
    </source>
</evidence>
<comment type="caution">
    <text evidence="1">The sequence shown here is derived from an EMBL/GenBank/DDBJ whole genome shotgun (WGS) entry which is preliminary data.</text>
</comment>
<accession>A0A8J8GGM7</accession>
<dbReference type="Proteomes" id="UP000625804">
    <property type="component" value="Unassembled WGS sequence"/>
</dbReference>
<dbReference type="EMBL" id="JABTTE010000036">
    <property type="protein sequence ID" value="NSL53297.1"/>
    <property type="molecule type" value="Genomic_DNA"/>
</dbReference>
<sequence length="86" mass="10110">MNLILSVDFEKQLRDLIYKATQDAIKQLKNNEEKQWLSLKEGAQYAGVSYNTFLKFRDLGLKICEIDGVKRVNKKSIDEFLEKFSY</sequence>
<gene>
    <name evidence="1" type="ORF">HR057_16270</name>
</gene>
<organism evidence="1 2">
    <name type="scientific">Calidifontibacillus erzurumensis</name>
    <dbReference type="NCBI Taxonomy" id="2741433"/>
    <lineage>
        <taxon>Bacteria</taxon>
        <taxon>Bacillati</taxon>
        <taxon>Bacillota</taxon>
        <taxon>Bacilli</taxon>
        <taxon>Bacillales</taxon>
        <taxon>Bacillaceae</taxon>
        <taxon>Calidifontibacillus/Schinkia group</taxon>
        <taxon>Calidifontibacillus</taxon>
    </lineage>
</organism>